<dbReference type="SUPFAM" id="SSF50630">
    <property type="entry name" value="Acid proteases"/>
    <property type="match status" value="1"/>
</dbReference>
<evidence type="ECO:0000256" key="4">
    <source>
        <dbReference type="ARBA" id="ARBA00022759"/>
    </source>
</evidence>
<evidence type="ECO:0000259" key="6">
    <source>
        <dbReference type="PROSITE" id="PS50878"/>
    </source>
</evidence>
<dbReference type="InterPro" id="IPR043128">
    <property type="entry name" value="Rev_trsase/Diguanyl_cyclase"/>
</dbReference>
<evidence type="ECO:0000256" key="1">
    <source>
        <dbReference type="ARBA" id="ARBA00022679"/>
    </source>
</evidence>
<evidence type="ECO:0000256" key="5">
    <source>
        <dbReference type="SAM" id="MobiDB-lite"/>
    </source>
</evidence>
<keyword evidence="1" id="KW-0808">Transferase</keyword>
<keyword evidence="4" id="KW-0378">Hydrolase</keyword>
<dbReference type="CDD" id="cd05483">
    <property type="entry name" value="retropepsin_like_bacteria"/>
    <property type="match status" value="1"/>
</dbReference>
<dbReference type="AlphaFoldDB" id="A0A6A4CGJ4"/>
<proteinExistence type="predicted"/>
<feature type="domain" description="Reverse transcriptase" evidence="6">
    <location>
        <begin position="525"/>
        <end position="664"/>
    </location>
</feature>
<dbReference type="Proteomes" id="UP000437068">
    <property type="component" value="Unassembled WGS sequence"/>
</dbReference>
<evidence type="ECO:0000256" key="2">
    <source>
        <dbReference type="ARBA" id="ARBA00022695"/>
    </source>
</evidence>
<dbReference type="PANTHER" id="PTHR37984:SF5">
    <property type="entry name" value="PROTEIN NYNRIN-LIKE"/>
    <property type="match status" value="1"/>
</dbReference>
<dbReference type="EMBL" id="QXGE01001961">
    <property type="protein sequence ID" value="KAE9286402.1"/>
    <property type="molecule type" value="Genomic_DNA"/>
</dbReference>
<dbReference type="InterPro" id="IPR000477">
    <property type="entry name" value="RT_dom"/>
</dbReference>
<feature type="compositionally biased region" description="Basic and acidic residues" evidence="5">
    <location>
        <begin position="291"/>
        <end position="303"/>
    </location>
</feature>
<dbReference type="InterPro" id="IPR021109">
    <property type="entry name" value="Peptidase_aspartic_dom_sf"/>
</dbReference>
<reference evidence="7 8" key="1">
    <citation type="submission" date="2018-08" db="EMBL/GenBank/DDBJ databases">
        <title>Genomic investigation of the strawberry pathogen Phytophthora fragariae indicates pathogenicity is determined by transcriptional variation in three key races.</title>
        <authorList>
            <person name="Adams T.M."/>
            <person name="Armitage A.D."/>
            <person name="Sobczyk M.K."/>
            <person name="Bates H.J."/>
            <person name="Dunwell J.M."/>
            <person name="Nellist C.F."/>
            <person name="Harrison R.J."/>
        </authorList>
    </citation>
    <scope>NUCLEOTIDE SEQUENCE [LARGE SCALE GENOMIC DNA]</scope>
    <source>
        <strain evidence="7 8">A4</strain>
    </source>
</reference>
<keyword evidence="4" id="KW-0255">Endonuclease</keyword>
<keyword evidence="2" id="KW-0548">Nucleotidyltransferase</keyword>
<accession>A0A6A4CGJ4</accession>
<dbReference type="Gene3D" id="3.30.70.270">
    <property type="match status" value="1"/>
</dbReference>
<evidence type="ECO:0000313" key="7">
    <source>
        <dbReference type="EMBL" id="KAE9286402.1"/>
    </source>
</evidence>
<dbReference type="Gene3D" id="3.10.10.10">
    <property type="entry name" value="HIV Type 1 Reverse Transcriptase, subunit A, domain 1"/>
    <property type="match status" value="1"/>
</dbReference>
<keyword evidence="3" id="KW-0540">Nuclease</keyword>
<dbReference type="InterPro" id="IPR043502">
    <property type="entry name" value="DNA/RNA_pol_sf"/>
</dbReference>
<dbReference type="PANTHER" id="PTHR37984">
    <property type="entry name" value="PROTEIN CBG26694"/>
    <property type="match status" value="1"/>
</dbReference>
<gene>
    <name evidence="7" type="ORF">PF001_g21462</name>
</gene>
<dbReference type="SUPFAM" id="SSF56672">
    <property type="entry name" value="DNA/RNA polymerases"/>
    <property type="match status" value="1"/>
</dbReference>
<dbReference type="Pfam" id="PF13650">
    <property type="entry name" value="Asp_protease_2"/>
    <property type="match status" value="1"/>
</dbReference>
<evidence type="ECO:0000256" key="3">
    <source>
        <dbReference type="ARBA" id="ARBA00022722"/>
    </source>
</evidence>
<dbReference type="InterPro" id="IPR050951">
    <property type="entry name" value="Retrovirus_Pol_polyprotein"/>
</dbReference>
<sequence>MDTGATTSMISLDLARRLKLKLSRGHRLRVVGFGDVPTYATAQAKIKLTLGVRVVYVMDVWVGNIGAGLDCLLGMDFMVAAGVRICAREGVVRPPDEESLLLVGGPEINHVGLEVDVSLTEPVWLQPGRSVTIPVKYYQAKPDKVQEWAGRSDQWVTQFIYGPGRKPRAVKVVNISGRTASLCQNTVVACLVEKGYLPQGERFARPQSQKYKEWAALVYEAEPSAKYLKLEELIAQQAELRAPPAVEKPVYTWPKKLLLAKRSPKKDGAEPDATEPRASAYVVNTLQQEQPTRETTQDSRDEVTQDEESASLAESVSTEGFPKPPCSLRSEADSEIVGDEVEDISTGSESEPEVVSRRVFGGGTAACEAQKELAEIFKAEPVDFVDEPVSRLRESLARCLRLEIDFTDEAEATVYFHEGTELLNDLRNQLAALPELKDLSPKADLTTADIGEPGVTTKDMEDQVRAILEKHHASFLGDGNAVPASARGVVCDLDVGDAKPVAQRSRPIRPQHLRKVYELLEKLVQTKLIEYSDSDWASPIVIVMKKNGVDIRLCIDYRLVNQLIKLMHYPLPLIDDLLIGFESTMWFLSLDMASGFWAVPMTLRAKQISAFICPLGHFQWTRMPFGLKNAPLIYQQMLDNCLWGFVRLPASEESQVDADVLEFL</sequence>
<protein>
    <recommendedName>
        <fullName evidence="6">Reverse transcriptase domain-containing protein</fullName>
    </recommendedName>
</protein>
<dbReference type="CDD" id="cd01647">
    <property type="entry name" value="RT_LTR"/>
    <property type="match status" value="1"/>
</dbReference>
<dbReference type="GO" id="GO:0004519">
    <property type="term" value="F:endonuclease activity"/>
    <property type="evidence" value="ECO:0007669"/>
    <property type="project" value="UniProtKB-KW"/>
</dbReference>
<dbReference type="PROSITE" id="PS50878">
    <property type="entry name" value="RT_POL"/>
    <property type="match status" value="1"/>
</dbReference>
<dbReference type="GO" id="GO:0016779">
    <property type="term" value="F:nucleotidyltransferase activity"/>
    <property type="evidence" value="ECO:0007669"/>
    <property type="project" value="UniProtKB-KW"/>
</dbReference>
<organism evidence="7 8">
    <name type="scientific">Phytophthora fragariae</name>
    <dbReference type="NCBI Taxonomy" id="53985"/>
    <lineage>
        <taxon>Eukaryota</taxon>
        <taxon>Sar</taxon>
        <taxon>Stramenopiles</taxon>
        <taxon>Oomycota</taxon>
        <taxon>Peronosporomycetes</taxon>
        <taxon>Peronosporales</taxon>
        <taxon>Peronosporaceae</taxon>
        <taxon>Phytophthora</taxon>
    </lineage>
</organism>
<feature type="region of interest" description="Disordered" evidence="5">
    <location>
        <begin position="262"/>
        <end position="335"/>
    </location>
</feature>
<dbReference type="Gene3D" id="2.40.70.10">
    <property type="entry name" value="Acid Proteases"/>
    <property type="match status" value="1"/>
</dbReference>
<dbReference type="InterPro" id="IPR034122">
    <property type="entry name" value="Retropepsin-like_bacterial"/>
</dbReference>
<dbReference type="Pfam" id="PF00078">
    <property type="entry name" value="RVT_1"/>
    <property type="match status" value="1"/>
</dbReference>
<evidence type="ECO:0000313" key="8">
    <source>
        <dbReference type="Proteomes" id="UP000437068"/>
    </source>
</evidence>
<comment type="caution">
    <text evidence="7">The sequence shown here is derived from an EMBL/GenBank/DDBJ whole genome shotgun (WGS) entry which is preliminary data.</text>
</comment>
<name>A0A6A4CGJ4_9STRA</name>